<comment type="similarity">
    <text evidence="9">Belongs to the MRE11/RAD32 family.</text>
</comment>
<keyword evidence="3 9" id="KW-0255">Endonuclease</keyword>
<keyword evidence="6 9" id="KW-0269">Exonuclease</keyword>
<dbReference type="AlphaFoldDB" id="C6A1X6"/>
<feature type="binding site" evidence="9">
    <location>
        <position position="49"/>
    </location>
    <ligand>
        <name>Mn(2+)</name>
        <dbReference type="ChEBI" id="CHEBI:29035"/>
        <label>1</label>
    </ligand>
</feature>
<name>C6A1X6_THESM</name>
<feature type="binding site" evidence="9">
    <location>
        <position position="49"/>
    </location>
    <ligand>
        <name>Mn(2+)</name>
        <dbReference type="ChEBI" id="CHEBI:29035"/>
        <label>2</label>
    </ligand>
</feature>
<dbReference type="EC" id="3.1.-.-" evidence="9"/>
<dbReference type="InterPro" id="IPR004843">
    <property type="entry name" value="Calcineurin-like_PHP"/>
</dbReference>
<dbReference type="GO" id="GO:0045027">
    <property type="term" value="F:DNA end binding"/>
    <property type="evidence" value="ECO:0007669"/>
    <property type="project" value="UniProtKB-UniRule"/>
</dbReference>
<evidence type="ECO:0000256" key="2">
    <source>
        <dbReference type="ARBA" id="ARBA00022723"/>
    </source>
</evidence>
<accession>C6A1X6</accession>
<dbReference type="GeneID" id="8095544"/>
<dbReference type="GO" id="GO:0030145">
    <property type="term" value="F:manganese ion binding"/>
    <property type="evidence" value="ECO:0007669"/>
    <property type="project" value="UniProtKB-UniRule"/>
</dbReference>
<dbReference type="CDD" id="cd00840">
    <property type="entry name" value="MPP_Mre11_N"/>
    <property type="match status" value="1"/>
</dbReference>
<comment type="cofactor">
    <cofactor evidence="9">
        <name>Mn(2+)</name>
        <dbReference type="ChEBI" id="CHEBI:29035"/>
    </cofactor>
    <text evidence="9">Binds 2 manganese ions per subunit.</text>
</comment>
<dbReference type="OrthoDB" id="11638at2157"/>
<reference evidence="11 12" key="1">
    <citation type="journal article" date="2009" name="Appl. Environ. Microbiol.">
        <title>Metabolic versatility and indigenous origin of the archaeon Thermococcus sibiricus, isolated from a siberian oil reservoir, as revealed by genome analysis.</title>
        <authorList>
            <person name="Mardanov A.V."/>
            <person name="Ravin N.V."/>
            <person name="Svetlitchnyi V.A."/>
            <person name="Beletsky A.V."/>
            <person name="Miroshnichenko M.L."/>
            <person name="Bonch-Osmolovskaya E.A."/>
            <person name="Skryabin K.G."/>
        </authorList>
    </citation>
    <scope>NUCLEOTIDE SEQUENCE [LARGE SCALE GENOMIC DNA]</scope>
    <source>
        <strain evidence="12">DSM 12597 / MM 739</strain>
    </source>
</reference>
<keyword evidence="2 9" id="KW-0479">Metal-binding</keyword>
<keyword evidence="8 9" id="KW-0464">Manganese</keyword>
<feature type="binding site" evidence="9">
    <location>
        <position position="155"/>
    </location>
    <ligand>
        <name>Mn(2+)</name>
        <dbReference type="ChEBI" id="CHEBI:29035"/>
        <label>2</label>
    </ligand>
</feature>
<keyword evidence="5 9" id="KW-0378">Hydrolase</keyword>
<dbReference type="GO" id="GO:0008408">
    <property type="term" value="F:3'-5' exonuclease activity"/>
    <property type="evidence" value="ECO:0007669"/>
    <property type="project" value="UniProtKB-UniRule"/>
</dbReference>
<dbReference type="PANTHER" id="PTHR30337">
    <property type="entry name" value="COMPONENT OF ATP-DEPENDENT DSDNA EXONUCLEASE"/>
    <property type="match status" value="1"/>
</dbReference>
<dbReference type="InterPro" id="IPR029052">
    <property type="entry name" value="Metallo-depent_PP-like"/>
</dbReference>
<evidence type="ECO:0000259" key="10">
    <source>
        <dbReference type="Pfam" id="PF00149"/>
    </source>
</evidence>
<feature type="binding site" evidence="9">
    <location>
        <position position="188"/>
    </location>
    <ligand>
        <name>Mn(2+)</name>
        <dbReference type="ChEBI" id="CHEBI:29035"/>
        <label>1</label>
    </ligand>
</feature>
<evidence type="ECO:0000256" key="7">
    <source>
        <dbReference type="ARBA" id="ARBA00023204"/>
    </source>
</evidence>
<feature type="binding site" evidence="9">
    <location>
        <position position="10"/>
    </location>
    <ligand>
        <name>Mn(2+)</name>
        <dbReference type="ChEBI" id="CHEBI:29035"/>
        <label>1</label>
    </ligand>
</feature>
<keyword evidence="7 9" id="KW-0234">DNA repair</keyword>
<evidence type="ECO:0000256" key="5">
    <source>
        <dbReference type="ARBA" id="ARBA00022801"/>
    </source>
</evidence>
<dbReference type="KEGG" id="tsi:TSIB_0556"/>
<dbReference type="GO" id="GO:0004519">
    <property type="term" value="F:endonuclease activity"/>
    <property type="evidence" value="ECO:0007669"/>
    <property type="project" value="UniProtKB-UniRule"/>
</dbReference>
<gene>
    <name evidence="9" type="primary">mre11</name>
    <name evidence="11" type="ordered locus">TSIB_0556</name>
</gene>
<evidence type="ECO:0000256" key="9">
    <source>
        <dbReference type="HAMAP-Rule" id="MF_02044"/>
    </source>
</evidence>
<comment type="function">
    <text evidence="9">Part of the Rad50/Mre11 complex, which is involved in the early steps of DNA double-strand break (DSB) repair. The complex may facilitate opening of the processed DNA ends to aid in the recruitment of HerA and NurA. Mre11 binds to DSB ends and has both double-stranded 3'-5' exonuclease activity and single-stranded endonuclease activity.</text>
</comment>
<comment type="subunit">
    <text evidence="9">Homodimer. Forms a heterotetramer composed of two Mre11 subunits and two Rad50 subunits.</text>
</comment>
<evidence type="ECO:0000256" key="3">
    <source>
        <dbReference type="ARBA" id="ARBA00022759"/>
    </source>
</evidence>
<keyword evidence="1 9" id="KW-0540">Nuclease</keyword>
<dbReference type="GO" id="GO:0006302">
    <property type="term" value="P:double-strand break repair"/>
    <property type="evidence" value="ECO:0007669"/>
    <property type="project" value="UniProtKB-UniRule"/>
</dbReference>
<dbReference type="Proteomes" id="UP000009079">
    <property type="component" value="Chromosome"/>
</dbReference>
<organism evidence="11 12">
    <name type="scientific">Thermococcus sibiricus (strain DSM 12597 / MM 739)</name>
    <dbReference type="NCBI Taxonomy" id="604354"/>
    <lineage>
        <taxon>Archaea</taxon>
        <taxon>Methanobacteriati</taxon>
        <taxon>Methanobacteriota</taxon>
        <taxon>Thermococci</taxon>
        <taxon>Thermococcales</taxon>
        <taxon>Thermococcaceae</taxon>
        <taxon>Thermococcus</taxon>
    </lineage>
</organism>
<keyword evidence="4 9" id="KW-0227">DNA damage</keyword>
<evidence type="ECO:0000313" key="12">
    <source>
        <dbReference type="Proteomes" id="UP000009079"/>
    </source>
</evidence>
<comment type="activity regulation">
    <text evidence="9">Nuclease activity is regulated by Rad50.</text>
</comment>
<dbReference type="GO" id="GO:0000403">
    <property type="term" value="F:Y-form DNA binding"/>
    <property type="evidence" value="ECO:0007669"/>
    <property type="project" value="UniProtKB-UniRule"/>
</dbReference>
<sequence>MRIAHIADTHLGYRQYNLEERENDIYEAFNEAVEKMIEERVDVFVHAGDFFDSPRPPIKALYVAKEGIRKLREHNIKILTVLGEHDTPRRKAMPPQMLLDLPILGIGKVQKVVLNGVAFFGISNLKGRRVDLLKEELSKVDHLAKEYNKSVLIAHQAIKKFLPFEGAYELEMVDLPREISYYAFGHIHSRTVESFGRSYLAYSGSTEIMRKSEISSWKDKGKGFYIVDLDGDLPEIHKIDLESIRPQFEVSYTQEKDIINELGAFLQDIIGEGTSVTKAPILKINVQGDIIRKAELIEKIREILEKLVPYRILRYDIHFIGTNVPTNLTPNNIKEIGDLRRLFVEYLGDEKLGNLAFELYSHLWINDLEGSIEVCRKYLEEEDK</sequence>
<dbReference type="eggNOG" id="arCOG00397">
    <property type="taxonomic scope" value="Archaea"/>
</dbReference>
<dbReference type="SUPFAM" id="SSF56300">
    <property type="entry name" value="Metallo-dependent phosphatases"/>
    <property type="match status" value="1"/>
</dbReference>
<evidence type="ECO:0000256" key="6">
    <source>
        <dbReference type="ARBA" id="ARBA00022839"/>
    </source>
</evidence>
<dbReference type="InterPro" id="IPR041796">
    <property type="entry name" value="Mre11_N"/>
</dbReference>
<feature type="binding site" evidence="9">
    <location>
        <position position="186"/>
    </location>
    <ligand>
        <name>Mn(2+)</name>
        <dbReference type="ChEBI" id="CHEBI:29035"/>
        <label>2</label>
    </ligand>
</feature>
<dbReference type="PANTHER" id="PTHR30337:SF0">
    <property type="entry name" value="NUCLEASE SBCCD SUBUNIT D"/>
    <property type="match status" value="1"/>
</dbReference>
<dbReference type="RefSeq" id="WP_015848841.1">
    <property type="nucleotide sequence ID" value="NC_012883.1"/>
</dbReference>
<dbReference type="Pfam" id="PF00149">
    <property type="entry name" value="Metallophos"/>
    <property type="match status" value="1"/>
</dbReference>
<feature type="binding site" evidence="9">
    <location>
        <position position="8"/>
    </location>
    <ligand>
        <name>Mn(2+)</name>
        <dbReference type="ChEBI" id="CHEBI:29035"/>
        <label>1</label>
    </ligand>
</feature>
<dbReference type="InterPro" id="IPR032885">
    <property type="entry name" value="Mre11_archaea-type"/>
</dbReference>
<feature type="domain" description="Calcineurin-like phosphoesterase" evidence="10">
    <location>
        <begin position="1"/>
        <end position="189"/>
    </location>
</feature>
<evidence type="ECO:0000313" key="11">
    <source>
        <dbReference type="EMBL" id="ACS89621.1"/>
    </source>
</evidence>
<dbReference type="Gene3D" id="3.60.21.10">
    <property type="match status" value="1"/>
</dbReference>
<feature type="binding site" evidence="9">
    <location>
        <position position="84"/>
    </location>
    <ligand>
        <name>Mn(2+)</name>
        <dbReference type="ChEBI" id="CHEBI:29035"/>
        <label>2</label>
    </ligand>
</feature>
<dbReference type="HOGENOM" id="CLU_026621_5_2_2"/>
<evidence type="ECO:0000256" key="4">
    <source>
        <dbReference type="ARBA" id="ARBA00022763"/>
    </source>
</evidence>
<feature type="active site" description="Proton donor" evidence="9">
    <location>
        <position position="85"/>
    </location>
</feature>
<protein>
    <recommendedName>
        <fullName evidence="9">DNA double-strand break repair protein Mre11</fullName>
        <ecNumber evidence="9">3.1.-.-</ecNumber>
    </recommendedName>
</protein>
<dbReference type="InterPro" id="IPR050535">
    <property type="entry name" value="DNA_Repair-Maintenance_Comp"/>
</dbReference>
<evidence type="ECO:0000256" key="8">
    <source>
        <dbReference type="ARBA" id="ARBA00023211"/>
    </source>
</evidence>
<keyword evidence="12" id="KW-1185">Reference proteome</keyword>
<dbReference type="HAMAP" id="MF_02044">
    <property type="entry name" value="Mre11"/>
    <property type="match status" value="1"/>
</dbReference>
<dbReference type="STRING" id="604354.TSIB_0556"/>
<proteinExistence type="inferred from homology"/>
<dbReference type="EMBL" id="CP001463">
    <property type="protein sequence ID" value="ACS89621.1"/>
    <property type="molecule type" value="Genomic_DNA"/>
</dbReference>
<evidence type="ECO:0000256" key="1">
    <source>
        <dbReference type="ARBA" id="ARBA00022722"/>
    </source>
</evidence>